<feature type="transmembrane region" description="Helical" evidence="5">
    <location>
        <begin position="286"/>
        <end position="311"/>
    </location>
</feature>
<feature type="transmembrane region" description="Helical" evidence="5">
    <location>
        <begin position="206"/>
        <end position="226"/>
    </location>
</feature>
<dbReference type="Gene3D" id="1.20.1250.20">
    <property type="entry name" value="MFS general substrate transporter like domains"/>
    <property type="match status" value="1"/>
</dbReference>
<feature type="transmembrane region" description="Helical" evidence="5">
    <location>
        <begin position="112"/>
        <end position="131"/>
    </location>
</feature>
<keyword evidence="4 5" id="KW-0472">Membrane</keyword>
<evidence type="ECO:0000313" key="7">
    <source>
        <dbReference type="EMBL" id="MFI1966260.1"/>
    </source>
</evidence>
<feature type="transmembrane region" description="Helical" evidence="5">
    <location>
        <begin position="138"/>
        <end position="160"/>
    </location>
</feature>
<dbReference type="Pfam" id="PF07690">
    <property type="entry name" value="MFS_1"/>
    <property type="match status" value="1"/>
</dbReference>
<dbReference type="PANTHER" id="PTHR23501:SF154">
    <property type="entry name" value="MULTIDRUG-EFFLUX TRANSPORTER RV1634-RELATED"/>
    <property type="match status" value="1"/>
</dbReference>
<reference evidence="7 8" key="1">
    <citation type="submission" date="2024-10" db="EMBL/GenBank/DDBJ databases">
        <title>The Natural Products Discovery Center: Release of the First 8490 Sequenced Strains for Exploring Actinobacteria Biosynthetic Diversity.</title>
        <authorList>
            <person name="Kalkreuter E."/>
            <person name="Kautsar S.A."/>
            <person name="Yang D."/>
            <person name="Bader C.D."/>
            <person name="Teijaro C.N."/>
            <person name="Fluegel L."/>
            <person name="Davis C.M."/>
            <person name="Simpson J.R."/>
            <person name="Lauterbach L."/>
            <person name="Steele A.D."/>
            <person name="Gui C."/>
            <person name="Meng S."/>
            <person name="Li G."/>
            <person name="Viehrig K."/>
            <person name="Ye F."/>
            <person name="Su P."/>
            <person name="Kiefer A.F."/>
            <person name="Nichols A."/>
            <person name="Cepeda A.J."/>
            <person name="Yan W."/>
            <person name="Fan B."/>
            <person name="Jiang Y."/>
            <person name="Adhikari A."/>
            <person name="Zheng C.-J."/>
            <person name="Schuster L."/>
            <person name="Cowan T.M."/>
            <person name="Smanski M.J."/>
            <person name="Chevrette M.G."/>
            <person name="De Carvalho L.P.S."/>
            <person name="Shen B."/>
        </authorList>
    </citation>
    <scope>NUCLEOTIDE SEQUENCE [LARGE SCALE GENOMIC DNA]</scope>
    <source>
        <strain evidence="7 8">NPDC020327</strain>
    </source>
</reference>
<gene>
    <name evidence="7" type="ORF">ACH429_19495</name>
</gene>
<accession>A0ABW7UUI2</accession>
<dbReference type="InterPro" id="IPR011701">
    <property type="entry name" value="MFS"/>
</dbReference>
<comment type="caution">
    <text evidence="7">The sequence shown here is derived from an EMBL/GenBank/DDBJ whole genome shotgun (WGS) entry which is preliminary data.</text>
</comment>
<name>A0ABW7UUI2_9ACTN</name>
<feature type="transmembrane region" description="Helical" evidence="5">
    <location>
        <begin position="12"/>
        <end position="37"/>
    </location>
</feature>
<protein>
    <submittedName>
        <fullName evidence="7">MFS transporter</fullName>
    </submittedName>
</protein>
<evidence type="ECO:0000256" key="4">
    <source>
        <dbReference type="ARBA" id="ARBA00023136"/>
    </source>
</evidence>
<feature type="transmembrane region" description="Helical" evidence="5">
    <location>
        <begin position="331"/>
        <end position="351"/>
    </location>
</feature>
<dbReference type="RefSeq" id="WP_205627640.1">
    <property type="nucleotide sequence ID" value="NZ_JBEZHZ010000075.1"/>
</dbReference>
<feature type="transmembrane region" description="Helical" evidence="5">
    <location>
        <begin position="81"/>
        <end position="106"/>
    </location>
</feature>
<feature type="transmembrane region" description="Helical" evidence="5">
    <location>
        <begin position="399"/>
        <end position="419"/>
    </location>
</feature>
<feature type="transmembrane region" description="Helical" evidence="5">
    <location>
        <begin position="263"/>
        <end position="280"/>
    </location>
</feature>
<feature type="transmembrane region" description="Helical" evidence="5">
    <location>
        <begin position="425"/>
        <end position="445"/>
    </location>
</feature>
<evidence type="ECO:0000313" key="8">
    <source>
        <dbReference type="Proteomes" id="UP001611548"/>
    </source>
</evidence>
<dbReference type="Proteomes" id="UP001611548">
    <property type="component" value="Unassembled WGS sequence"/>
</dbReference>
<dbReference type="EMBL" id="JBIRWE010000008">
    <property type="protein sequence ID" value="MFI1966260.1"/>
    <property type="molecule type" value="Genomic_DNA"/>
</dbReference>
<keyword evidence="2 5" id="KW-0812">Transmembrane</keyword>
<dbReference type="PANTHER" id="PTHR23501">
    <property type="entry name" value="MAJOR FACILITATOR SUPERFAMILY"/>
    <property type="match status" value="1"/>
</dbReference>
<dbReference type="InterPro" id="IPR036259">
    <property type="entry name" value="MFS_trans_sf"/>
</dbReference>
<dbReference type="InterPro" id="IPR020846">
    <property type="entry name" value="MFS_dom"/>
</dbReference>
<dbReference type="SUPFAM" id="SSF103473">
    <property type="entry name" value="MFS general substrate transporter"/>
    <property type="match status" value="1"/>
</dbReference>
<organism evidence="7 8">
    <name type="scientific">Streptomyces pathocidini</name>
    <dbReference type="NCBI Taxonomy" id="1650571"/>
    <lineage>
        <taxon>Bacteria</taxon>
        <taxon>Bacillati</taxon>
        <taxon>Actinomycetota</taxon>
        <taxon>Actinomycetes</taxon>
        <taxon>Kitasatosporales</taxon>
        <taxon>Streptomycetaceae</taxon>
        <taxon>Streptomyces</taxon>
    </lineage>
</organism>
<feature type="domain" description="Major facilitator superfamily (MFS) profile" evidence="6">
    <location>
        <begin position="15"/>
        <end position="449"/>
    </location>
</feature>
<feature type="transmembrane region" description="Helical" evidence="5">
    <location>
        <begin position="166"/>
        <end position="185"/>
    </location>
</feature>
<evidence type="ECO:0000256" key="3">
    <source>
        <dbReference type="ARBA" id="ARBA00022989"/>
    </source>
</evidence>
<feature type="transmembrane region" description="Helical" evidence="5">
    <location>
        <begin position="49"/>
        <end position="69"/>
    </location>
</feature>
<feature type="transmembrane region" description="Helical" evidence="5">
    <location>
        <begin position="232"/>
        <end position="251"/>
    </location>
</feature>
<proteinExistence type="predicted"/>
<evidence type="ECO:0000259" key="6">
    <source>
        <dbReference type="PROSITE" id="PS50850"/>
    </source>
</evidence>
<dbReference type="PROSITE" id="PS50850">
    <property type="entry name" value="MFS"/>
    <property type="match status" value="1"/>
</dbReference>
<evidence type="ECO:0000256" key="2">
    <source>
        <dbReference type="ARBA" id="ARBA00022692"/>
    </source>
</evidence>
<sequence>MERSAGVFAPQWRLTSIGIAVAISLFAFEGIAVATAMPSAVRDLDGLAFFGWPYSAFLVMNLVGLGVAGQWCDRVGPRRPLLTGIAVFTVGLVTAGSAGHMAVFVLGRGAQGIGVGLASIAVFQIVAIAYPPHLRPKALAIISAAYVLPALVGPIVSGMITAHVGWRWVFLGLVPLVLAGGVTLLPALRTSPAPGRTSARGSRKPLFALLAGAGVVVVQSAGNALVAGRTTLAVLLLAVGLPALGAGLRELLPRGSVRLRRGVPAVVAVRGLLAGAFYAVESVVPLTLVTLHGFGTVASGLPLLAGALGWWAGAQAQGRIVKVARPSLLRWGLTALACCFVGMAALCLPGAPGWPVYVLWILGGLGMGVCVPTTGVLVLDQSAEDETGANSSALQISDVTAAGLGTSAAGVLVGATAAGSLGFGAGMAVLGVAAAAGCAAAAVGASRTAPVGERTAVGLNHPAP</sequence>
<evidence type="ECO:0000256" key="5">
    <source>
        <dbReference type="SAM" id="Phobius"/>
    </source>
</evidence>
<keyword evidence="8" id="KW-1185">Reference proteome</keyword>
<feature type="transmembrane region" description="Helical" evidence="5">
    <location>
        <begin position="357"/>
        <end position="379"/>
    </location>
</feature>
<keyword evidence="3 5" id="KW-1133">Transmembrane helix</keyword>
<evidence type="ECO:0000256" key="1">
    <source>
        <dbReference type="ARBA" id="ARBA00004651"/>
    </source>
</evidence>
<comment type="subcellular location">
    <subcellularLocation>
        <location evidence="1">Cell membrane</location>
        <topology evidence="1">Multi-pass membrane protein</topology>
    </subcellularLocation>
</comment>